<keyword evidence="4 9" id="KW-0812">Transmembrane</keyword>
<evidence type="ECO:0000313" key="11">
    <source>
        <dbReference type="EMBL" id="TYZ28106.1"/>
    </source>
</evidence>
<dbReference type="GO" id="GO:0015419">
    <property type="term" value="F:ABC-type sulfate transporter activity"/>
    <property type="evidence" value="ECO:0007669"/>
    <property type="project" value="InterPro"/>
</dbReference>
<dbReference type="CDD" id="cd06261">
    <property type="entry name" value="TM_PBP2"/>
    <property type="match status" value="1"/>
</dbReference>
<evidence type="ECO:0000256" key="5">
    <source>
        <dbReference type="ARBA" id="ARBA00022989"/>
    </source>
</evidence>
<dbReference type="PANTHER" id="PTHR30406:SF8">
    <property type="entry name" value="SULFATE TRANSPORT SYSTEM PERMEASE PROTEIN CYST"/>
    <property type="match status" value="1"/>
</dbReference>
<dbReference type="Proteomes" id="UP000322783">
    <property type="component" value="Unassembled WGS sequence"/>
</dbReference>
<dbReference type="InterPro" id="IPR000515">
    <property type="entry name" value="MetI-like"/>
</dbReference>
<keyword evidence="3 9" id="KW-0813">Transport</keyword>
<dbReference type="SUPFAM" id="SSF161098">
    <property type="entry name" value="MetI-like"/>
    <property type="match status" value="1"/>
</dbReference>
<keyword evidence="7 9" id="KW-0472">Membrane</keyword>
<accession>A0A5D6WJ76</accession>
<dbReference type="AlphaFoldDB" id="A0A5D6WJ76"/>
<feature type="transmembrane region" description="Helical" evidence="9">
    <location>
        <begin position="53"/>
        <end position="78"/>
    </location>
</feature>
<evidence type="ECO:0000256" key="1">
    <source>
        <dbReference type="ARBA" id="ARBA00004141"/>
    </source>
</evidence>
<organism evidence="11 12">
    <name type="scientific">Selenomonas caprae</name>
    <dbReference type="NCBI Taxonomy" id="2606905"/>
    <lineage>
        <taxon>Bacteria</taxon>
        <taxon>Bacillati</taxon>
        <taxon>Bacillota</taxon>
        <taxon>Negativicutes</taxon>
        <taxon>Selenomonadales</taxon>
        <taxon>Selenomonadaceae</taxon>
        <taxon>Selenomonas</taxon>
    </lineage>
</organism>
<evidence type="ECO:0000259" key="10">
    <source>
        <dbReference type="PROSITE" id="PS50928"/>
    </source>
</evidence>
<dbReference type="Gene3D" id="1.10.3720.10">
    <property type="entry name" value="MetI-like"/>
    <property type="match status" value="1"/>
</dbReference>
<feature type="transmembrane region" description="Helical" evidence="9">
    <location>
        <begin position="132"/>
        <end position="150"/>
    </location>
</feature>
<comment type="similarity">
    <text evidence="9">Belongs to the binding-protein-dependent transport system permease family.</text>
</comment>
<feature type="transmembrane region" description="Helical" evidence="9">
    <location>
        <begin position="90"/>
        <end position="112"/>
    </location>
</feature>
<comment type="function">
    <text evidence="8">Part of the ABC transporter complex CysAWTP (TC 3.A.1.6.1) involved in sulfate/thiosulfate import. Probably responsible for the translocation of the substrate across the membrane.</text>
</comment>
<evidence type="ECO:0000256" key="2">
    <source>
        <dbReference type="ARBA" id="ARBA00011779"/>
    </source>
</evidence>
<dbReference type="PROSITE" id="PS50928">
    <property type="entry name" value="ABC_TM1"/>
    <property type="match status" value="1"/>
</dbReference>
<protein>
    <submittedName>
        <fullName evidence="11">ABC transporter permease subunit</fullName>
    </submittedName>
</protein>
<gene>
    <name evidence="11" type="ORF">FZ041_09205</name>
</gene>
<feature type="transmembrane region" description="Helical" evidence="9">
    <location>
        <begin position="235"/>
        <end position="256"/>
    </location>
</feature>
<evidence type="ECO:0000256" key="7">
    <source>
        <dbReference type="ARBA" id="ARBA00023136"/>
    </source>
</evidence>
<evidence type="ECO:0000256" key="3">
    <source>
        <dbReference type="ARBA" id="ARBA00022448"/>
    </source>
</evidence>
<evidence type="ECO:0000256" key="6">
    <source>
        <dbReference type="ARBA" id="ARBA00023032"/>
    </source>
</evidence>
<comment type="caution">
    <text evidence="11">The sequence shown here is derived from an EMBL/GenBank/DDBJ whole genome shotgun (WGS) entry which is preliminary data.</text>
</comment>
<dbReference type="EMBL" id="VTOZ01000018">
    <property type="protein sequence ID" value="TYZ28106.1"/>
    <property type="molecule type" value="Genomic_DNA"/>
</dbReference>
<feature type="transmembrane region" description="Helical" evidence="9">
    <location>
        <begin position="178"/>
        <end position="198"/>
    </location>
</feature>
<dbReference type="GO" id="GO:0005886">
    <property type="term" value="C:plasma membrane"/>
    <property type="evidence" value="ECO:0007669"/>
    <property type="project" value="UniProtKB-SubCell"/>
</dbReference>
<feature type="transmembrane region" description="Helical" evidence="9">
    <location>
        <begin position="12"/>
        <end position="33"/>
    </location>
</feature>
<dbReference type="Pfam" id="PF00528">
    <property type="entry name" value="BPD_transp_1"/>
    <property type="match status" value="1"/>
</dbReference>
<dbReference type="InterPro" id="IPR035906">
    <property type="entry name" value="MetI-like_sf"/>
</dbReference>
<comment type="subunit">
    <text evidence="2">The complex is composed of two ATP-binding proteins (CysA), two transmembrane proteins (CysT and CysW) and a solute-binding protein (CysP).</text>
</comment>
<dbReference type="RefSeq" id="WP_149189344.1">
    <property type="nucleotide sequence ID" value="NZ_VTOZ01000018.1"/>
</dbReference>
<keyword evidence="5 9" id="KW-1133">Transmembrane helix</keyword>
<evidence type="ECO:0000256" key="9">
    <source>
        <dbReference type="RuleBase" id="RU363032"/>
    </source>
</evidence>
<comment type="subcellular location">
    <subcellularLocation>
        <location evidence="9">Cell membrane</location>
        <topology evidence="9">Multi-pass membrane protein</topology>
    </subcellularLocation>
    <subcellularLocation>
        <location evidence="1">Membrane</location>
        <topology evidence="1">Multi-pass membrane protein</topology>
    </subcellularLocation>
</comment>
<reference evidence="11 12" key="1">
    <citation type="submission" date="2019-08" db="EMBL/GenBank/DDBJ databases">
        <title>Selenomonas sp. mPRGC5 and Selenomonas sp. mPRGC8 isolated from ruminal fluid of dairy goat (Capra hircus).</title>
        <authorList>
            <person name="Poothong S."/>
            <person name="Nuengjamnong C."/>
            <person name="Tanasupawat S."/>
        </authorList>
    </citation>
    <scope>NUCLEOTIDE SEQUENCE [LARGE SCALE GENOMIC DNA]</scope>
    <source>
        <strain evidence="12">mPRGC8</strain>
    </source>
</reference>
<name>A0A5D6WJ76_9FIRM</name>
<keyword evidence="6" id="KW-0764">Sulfate transport</keyword>
<feature type="domain" description="ABC transmembrane type-1" evidence="10">
    <location>
        <begin position="52"/>
        <end position="253"/>
    </location>
</feature>
<proteinExistence type="inferred from homology"/>
<evidence type="ECO:0000256" key="8">
    <source>
        <dbReference type="ARBA" id="ARBA00025323"/>
    </source>
</evidence>
<dbReference type="InterPro" id="IPR005667">
    <property type="entry name" value="Sulph_transpt2"/>
</dbReference>
<sequence>MRQVPFDPFGAVCLFLTLLVFLFLGGNIFLILFDGLQKLPAYFNHVESVFAMTLSIKSACLSTIFCFILAIPAAYVLTRQSLPGRGAIEVLLELTMSLPYIVLGLSLLLLFSMPVGKALKEAGLPVVFDTNGIILAQLVVNLPFAIKLCVMSFQRVDRKMELAAGLLGASSFQRFRTILLPLCRTSLIGSFVLIWSRALGEFGATLMLVGVTRMRTETLPGNIYLNVSANDLDSAMASAFMLLVLSALSLAAANYLTHRSPGRCRYESFL</sequence>
<dbReference type="PANTHER" id="PTHR30406">
    <property type="entry name" value="SULFATE TRANSPORT SYSTEM PERMEASE PROTEIN"/>
    <property type="match status" value="1"/>
</dbReference>
<evidence type="ECO:0000313" key="12">
    <source>
        <dbReference type="Proteomes" id="UP000322783"/>
    </source>
</evidence>
<keyword evidence="12" id="KW-1185">Reference proteome</keyword>
<evidence type="ECO:0000256" key="4">
    <source>
        <dbReference type="ARBA" id="ARBA00022692"/>
    </source>
</evidence>